<comment type="cofactor">
    <cofactor evidence="1">
        <name>Fe(2+)</name>
        <dbReference type="ChEBI" id="CHEBI:29033"/>
    </cofactor>
</comment>
<feature type="domain" description="TauD/TfdA-like" evidence="7">
    <location>
        <begin position="13"/>
        <end position="78"/>
    </location>
</feature>
<organism evidence="8 9">
    <name type="scientific">Actinomadura barringtoniae</name>
    <dbReference type="NCBI Taxonomy" id="1427535"/>
    <lineage>
        <taxon>Bacteria</taxon>
        <taxon>Bacillati</taxon>
        <taxon>Actinomycetota</taxon>
        <taxon>Actinomycetes</taxon>
        <taxon>Streptosporangiales</taxon>
        <taxon>Thermomonosporaceae</taxon>
        <taxon>Actinomadura</taxon>
    </lineage>
</organism>
<comment type="similarity">
    <text evidence="2">Belongs to the TfdA dioxygenase family.</text>
</comment>
<evidence type="ECO:0000259" key="7">
    <source>
        <dbReference type="Pfam" id="PF02668"/>
    </source>
</evidence>
<evidence type="ECO:0000256" key="4">
    <source>
        <dbReference type="ARBA" id="ARBA00022964"/>
    </source>
</evidence>
<dbReference type="InterPro" id="IPR003819">
    <property type="entry name" value="TauD/TfdA-like"/>
</dbReference>
<evidence type="ECO:0000313" key="8">
    <source>
        <dbReference type="EMBL" id="MBO2446527.1"/>
    </source>
</evidence>
<evidence type="ECO:0000256" key="6">
    <source>
        <dbReference type="ARBA" id="ARBA00023004"/>
    </source>
</evidence>
<evidence type="ECO:0000256" key="2">
    <source>
        <dbReference type="ARBA" id="ARBA00005896"/>
    </source>
</evidence>
<dbReference type="RefSeq" id="WP_208254124.1">
    <property type="nucleotide sequence ID" value="NZ_JAGEOJ010000002.1"/>
</dbReference>
<dbReference type="SUPFAM" id="SSF51197">
    <property type="entry name" value="Clavaminate synthase-like"/>
    <property type="match status" value="1"/>
</dbReference>
<dbReference type="GO" id="GO:0005737">
    <property type="term" value="C:cytoplasm"/>
    <property type="evidence" value="ECO:0007669"/>
    <property type="project" value="TreeGrafter"/>
</dbReference>
<keyword evidence="5" id="KW-0560">Oxidoreductase</keyword>
<comment type="caution">
    <text evidence="8">The sequence shown here is derived from an EMBL/GenBank/DDBJ whole genome shotgun (WGS) entry which is preliminary data.</text>
</comment>
<dbReference type="GO" id="GO:0016706">
    <property type="term" value="F:2-oxoglutarate-dependent dioxygenase activity"/>
    <property type="evidence" value="ECO:0007669"/>
    <property type="project" value="TreeGrafter"/>
</dbReference>
<dbReference type="Pfam" id="PF02668">
    <property type="entry name" value="TauD"/>
    <property type="match status" value="2"/>
</dbReference>
<evidence type="ECO:0000256" key="1">
    <source>
        <dbReference type="ARBA" id="ARBA00001954"/>
    </source>
</evidence>
<dbReference type="EMBL" id="JAGEOJ010000002">
    <property type="protein sequence ID" value="MBO2446527.1"/>
    <property type="molecule type" value="Genomic_DNA"/>
</dbReference>
<keyword evidence="9" id="KW-1185">Reference proteome</keyword>
<dbReference type="AlphaFoldDB" id="A0A939T508"/>
<dbReference type="InterPro" id="IPR051323">
    <property type="entry name" value="AtsK-like"/>
</dbReference>
<evidence type="ECO:0000256" key="5">
    <source>
        <dbReference type="ARBA" id="ARBA00023002"/>
    </source>
</evidence>
<keyword evidence="4 8" id="KW-0223">Dioxygenase</keyword>
<evidence type="ECO:0000313" key="9">
    <source>
        <dbReference type="Proteomes" id="UP000669179"/>
    </source>
</evidence>
<gene>
    <name evidence="8" type="ORF">J4573_05460</name>
</gene>
<proteinExistence type="inferred from homology"/>
<dbReference type="GO" id="GO:0046872">
    <property type="term" value="F:metal ion binding"/>
    <property type="evidence" value="ECO:0007669"/>
    <property type="project" value="UniProtKB-KW"/>
</dbReference>
<keyword evidence="6" id="KW-0408">Iron</keyword>
<name>A0A939T508_9ACTN</name>
<protein>
    <submittedName>
        <fullName evidence="8">TauD/TfdA family dioxygenase</fullName>
    </submittedName>
</protein>
<dbReference type="PANTHER" id="PTHR30468:SF5">
    <property type="entry name" value="ALPHA-KETOGLUTARATE-DEPENDENT SULFATE ESTER DIOXYGENASE"/>
    <property type="match status" value="1"/>
</dbReference>
<sequence length="249" mass="27306">MSQQTLEPVRLDIAPVSGRIGAVVSGVDLGLDLPERALGEIRHALLRHKVIFFRDQFGLDAAGQAAFARRLGDLIDPDVVIPSLEAWHADATFLERPPLATVQRALQVPEFGGDTVWANTVTAYEDLPVELRDLADRLWAVHSAAAGSLETKHPVVHVHPETGERAILLGGFARSIAGLSEQADAGALIKLFQEYVTRLENTVRWRWAPGDVAIWDNRATQHRIVNDFGDRPRRLHNVTVAGARPVPVA</sequence>
<keyword evidence="3" id="KW-0479">Metal-binding</keyword>
<reference evidence="8" key="1">
    <citation type="submission" date="2021-03" db="EMBL/GenBank/DDBJ databases">
        <authorList>
            <person name="Kanchanasin P."/>
            <person name="Saeng-In P."/>
            <person name="Phongsopitanun W."/>
            <person name="Yuki M."/>
            <person name="Kudo T."/>
            <person name="Ohkuma M."/>
            <person name="Tanasupawat S."/>
        </authorList>
    </citation>
    <scope>NUCLEOTIDE SEQUENCE</scope>
    <source>
        <strain evidence="8">GKU 128</strain>
    </source>
</reference>
<dbReference type="Gene3D" id="3.60.130.10">
    <property type="entry name" value="Clavaminate synthase-like"/>
    <property type="match status" value="1"/>
</dbReference>
<dbReference type="Proteomes" id="UP000669179">
    <property type="component" value="Unassembled WGS sequence"/>
</dbReference>
<feature type="domain" description="TauD/TfdA-like" evidence="7">
    <location>
        <begin position="86"/>
        <end position="238"/>
    </location>
</feature>
<accession>A0A939T508</accession>
<evidence type="ECO:0000256" key="3">
    <source>
        <dbReference type="ARBA" id="ARBA00022723"/>
    </source>
</evidence>
<dbReference type="PANTHER" id="PTHR30468">
    <property type="entry name" value="ALPHA-KETOGLUTARATE-DEPENDENT SULFONATE DIOXYGENASE"/>
    <property type="match status" value="1"/>
</dbReference>
<dbReference type="InterPro" id="IPR042098">
    <property type="entry name" value="TauD-like_sf"/>
</dbReference>